<evidence type="ECO:0000256" key="3">
    <source>
        <dbReference type="ARBA" id="ARBA00022692"/>
    </source>
</evidence>
<keyword evidence="7 11" id="KW-0472">Membrane</keyword>
<comment type="subcellular location">
    <subcellularLocation>
        <location evidence="2">Membrane</location>
        <topology evidence="2">Single-pass membrane protein</topology>
    </subcellularLocation>
    <subcellularLocation>
        <location evidence="1">Nucleus</location>
    </subcellularLocation>
</comment>
<evidence type="ECO:0000256" key="5">
    <source>
        <dbReference type="ARBA" id="ARBA00023015"/>
    </source>
</evidence>
<dbReference type="PANTHER" id="PTHR31744:SF216">
    <property type="entry name" value="NAC TRANSCRIPTION FACTOR"/>
    <property type="match status" value="1"/>
</dbReference>
<dbReference type="InterPro" id="IPR003441">
    <property type="entry name" value="NAC-dom"/>
</dbReference>
<evidence type="ECO:0000256" key="2">
    <source>
        <dbReference type="ARBA" id="ARBA00004167"/>
    </source>
</evidence>
<organism evidence="13 14">
    <name type="scientific">Citrullus colocynthis</name>
    <name type="common">colocynth</name>
    <dbReference type="NCBI Taxonomy" id="252529"/>
    <lineage>
        <taxon>Eukaryota</taxon>
        <taxon>Viridiplantae</taxon>
        <taxon>Streptophyta</taxon>
        <taxon>Embryophyta</taxon>
        <taxon>Tracheophyta</taxon>
        <taxon>Spermatophyta</taxon>
        <taxon>Magnoliopsida</taxon>
        <taxon>eudicotyledons</taxon>
        <taxon>Gunneridae</taxon>
        <taxon>Pentapetalae</taxon>
        <taxon>rosids</taxon>
        <taxon>fabids</taxon>
        <taxon>Cucurbitales</taxon>
        <taxon>Cucurbitaceae</taxon>
        <taxon>Benincaseae</taxon>
        <taxon>Citrullus</taxon>
    </lineage>
</organism>
<evidence type="ECO:0000256" key="1">
    <source>
        <dbReference type="ARBA" id="ARBA00004123"/>
    </source>
</evidence>
<evidence type="ECO:0000256" key="10">
    <source>
        <dbReference type="ARBA" id="ARBA00023242"/>
    </source>
</evidence>
<protein>
    <recommendedName>
        <fullName evidence="12">NAC domain-containing protein</fullName>
    </recommendedName>
</protein>
<dbReference type="PANTHER" id="PTHR31744">
    <property type="entry name" value="PROTEIN CUP-SHAPED COTYLEDON 2-RELATED"/>
    <property type="match status" value="1"/>
</dbReference>
<keyword evidence="4 11" id="KW-1133">Transmembrane helix</keyword>
<keyword evidence="14" id="KW-1185">Reference proteome</keyword>
<name>A0ABP0XSD2_9ROSI</name>
<dbReference type="SUPFAM" id="SSF101941">
    <property type="entry name" value="NAC domain"/>
    <property type="match status" value="1"/>
</dbReference>
<evidence type="ECO:0000256" key="4">
    <source>
        <dbReference type="ARBA" id="ARBA00022989"/>
    </source>
</evidence>
<evidence type="ECO:0000313" key="14">
    <source>
        <dbReference type="Proteomes" id="UP001642487"/>
    </source>
</evidence>
<proteinExistence type="predicted"/>
<accession>A0ABP0XSD2</accession>
<feature type="transmembrane region" description="Helical" evidence="11">
    <location>
        <begin position="533"/>
        <end position="556"/>
    </location>
</feature>
<evidence type="ECO:0000256" key="6">
    <source>
        <dbReference type="ARBA" id="ARBA00023125"/>
    </source>
</evidence>
<keyword evidence="10" id="KW-0539">Nucleus</keyword>
<keyword evidence="9" id="KW-0804">Transcription</keyword>
<evidence type="ECO:0000256" key="9">
    <source>
        <dbReference type="ARBA" id="ARBA00023163"/>
    </source>
</evidence>
<dbReference type="PROSITE" id="PS51005">
    <property type="entry name" value="NAC"/>
    <property type="match status" value="1"/>
</dbReference>
<evidence type="ECO:0000256" key="11">
    <source>
        <dbReference type="SAM" id="Phobius"/>
    </source>
</evidence>
<dbReference type="EMBL" id="OZ021735">
    <property type="protein sequence ID" value="CAK9309620.1"/>
    <property type="molecule type" value="Genomic_DNA"/>
</dbReference>
<keyword evidence="8" id="KW-0010">Activator</keyword>
<dbReference type="InterPro" id="IPR036093">
    <property type="entry name" value="NAC_dom_sf"/>
</dbReference>
<sequence>MEVLRRSSADDDKPWPPGFRFHPTDEELILYYLKRKICGRKIKLDIVGDIDVYKWHPEELPGLSKLKTGDRQWFFFSPRDRKYPNGARSNRATRHGYWKATGKDRTVACNSRTVGIKKTLVFYKGRAPSGERTNWVMHEYTMDEEELSRCTNVQSYYAVYKVFKKSGPGPKNGEQYGAPFKEEDWVDDEFCDFNNSDDQEIPAENPKTDVTAIEKETCQATDFSFDDLDMWMKQITDEAVFEFPEADPCANSLSLGAGQDESLSTIDLRSQEHILPRSVEVSNSEQQPSNALESDFINSDISQLHPFQNHEAKSAPNISELASVLFEDDFLEINDLDGPAFNLSNTEKPSGSGNMQFEELNGLYHLDQFHDAAMFLNDLGPFEYGTAPNLYENENVNNVANHMDGQIQSNPNCANASQVDNQMPMHDSPINGLALSELHRTSGVLCDSSNFVAETKQNEVGEDNSGRRVSSALWAFVESIPTTPASAAENSLVNHSFDRISSFNRWRVSMTVSAIDSSSLRSRRSGRSRKGGFFLFSVVGALFAILWVFIGAVRLWQRCISL</sequence>
<keyword evidence="3 11" id="KW-0812">Transmembrane</keyword>
<evidence type="ECO:0000259" key="12">
    <source>
        <dbReference type="PROSITE" id="PS51005"/>
    </source>
</evidence>
<dbReference type="Proteomes" id="UP001642487">
    <property type="component" value="Chromosome 1"/>
</dbReference>
<dbReference type="Pfam" id="PF02365">
    <property type="entry name" value="NAM"/>
    <property type="match status" value="1"/>
</dbReference>
<evidence type="ECO:0000256" key="7">
    <source>
        <dbReference type="ARBA" id="ARBA00023136"/>
    </source>
</evidence>
<keyword evidence="5" id="KW-0805">Transcription regulation</keyword>
<gene>
    <name evidence="13" type="ORF">CITCOLO1_LOCUS1203</name>
</gene>
<evidence type="ECO:0000256" key="8">
    <source>
        <dbReference type="ARBA" id="ARBA00023159"/>
    </source>
</evidence>
<feature type="domain" description="NAC" evidence="12">
    <location>
        <begin position="15"/>
        <end position="165"/>
    </location>
</feature>
<dbReference type="Gene3D" id="2.170.150.80">
    <property type="entry name" value="NAC domain"/>
    <property type="match status" value="1"/>
</dbReference>
<reference evidence="13 14" key="1">
    <citation type="submission" date="2024-03" db="EMBL/GenBank/DDBJ databases">
        <authorList>
            <person name="Gkanogiannis A."/>
            <person name="Becerra Lopez-Lavalle L."/>
        </authorList>
    </citation>
    <scope>NUCLEOTIDE SEQUENCE [LARGE SCALE GENOMIC DNA]</scope>
</reference>
<evidence type="ECO:0000313" key="13">
    <source>
        <dbReference type="EMBL" id="CAK9309620.1"/>
    </source>
</evidence>
<keyword evidence="6" id="KW-0238">DNA-binding</keyword>